<dbReference type="EMBL" id="ASHM01137661">
    <property type="protein sequence ID" value="PNX60641.1"/>
    <property type="molecule type" value="Genomic_DNA"/>
</dbReference>
<reference evidence="1 2" key="2">
    <citation type="journal article" date="2017" name="Front. Plant Sci.">
        <title>Gene Classification and Mining of Molecular Markers Useful in Red Clover (Trifolium pratense) Breeding.</title>
        <authorList>
            <person name="Istvanek J."/>
            <person name="Dluhosova J."/>
            <person name="Dluhos P."/>
            <person name="Patkova L."/>
            <person name="Nedelnik J."/>
            <person name="Repkova J."/>
        </authorList>
    </citation>
    <scope>NUCLEOTIDE SEQUENCE [LARGE SCALE GENOMIC DNA]</scope>
    <source>
        <strain evidence="2">cv. Tatra</strain>
        <tissue evidence="1">Young leaves</tissue>
    </source>
</reference>
<dbReference type="AlphaFoldDB" id="A0A2K3K2X9"/>
<comment type="caution">
    <text evidence="1">The sequence shown here is derived from an EMBL/GenBank/DDBJ whole genome shotgun (WGS) entry which is preliminary data.</text>
</comment>
<reference evidence="1 2" key="1">
    <citation type="journal article" date="2014" name="Am. J. Bot.">
        <title>Genome assembly and annotation for red clover (Trifolium pratense; Fabaceae).</title>
        <authorList>
            <person name="Istvanek J."/>
            <person name="Jaros M."/>
            <person name="Krenek A."/>
            <person name="Repkova J."/>
        </authorList>
    </citation>
    <scope>NUCLEOTIDE SEQUENCE [LARGE SCALE GENOMIC DNA]</scope>
    <source>
        <strain evidence="2">cv. Tatra</strain>
        <tissue evidence="1">Young leaves</tissue>
    </source>
</reference>
<sequence>GYAPPQAEAFFSYTTSPPDHLSGRLSIQGVSSTLRRTINSYTTVGYITRGQPGDHLHCAQEQLHK</sequence>
<feature type="non-terminal residue" evidence="1">
    <location>
        <position position="1"/>
    </location>
</feature>
<dbReference type="Proteomes" id="UP000236291">
    <property type="component" value="Unassembled WGS sequence"/>
</dbReference>
<organism evidence="1 2">
    <name type="scientific">Trifolium pratense</name>
    <name type="common">Red clover</name>
    <dbReference type="NCBI Taxonomy" id="57577"/>
    <lineage>
        <taxon>Eukaryota</taxon>
        <taxon>Viridiplantae</taxon>
        <taxon>Streptophyta</taxon>
        <taxon>Embryophyta</taxon>
        <taxon>Tracheophyta</taxon>
        <taxon>Spermatophyta</taxon>
        <taxon>Magnoliopsida</taxon>
        <taxon>eudicotyledons</taxon>
        <taxon>Gunneridae</taxon>
        <taxon>Pentapetalae</taxon>
        <taxon>rosids</taxon>
        <taxon>fabids</taxon>
        <taxon>Fabales</taxon>
        <taxon>Fabaceae</taxon>
        <taxon>Papilionoideae</taxon>
        <taxon>50 kb inversion clade</taxon>
        <taxon>NPAAA clade</taxon>
        <taxon>Hologalegina</taxon>
        <taxon>IRL clade</taxon>
        <taxon>Trifolieae</taxon>
        <taxon>Trifolium</taxon>
    </lineage>
</organism>
<proteinExistence type="predicted"/>
<name>A0A2K3K2X9_TRIPR</name>
<evidence type="ECO:0000313" key="1">
    <source>
        <dbReference type="EMBL" id="PNX60641.1"/>
    </source>
</evidence>
<gene>
    <name evidence="1" type="ORF">L195_g060283</name>
</gene>
<protein>
    <submittedName>
        <fullName evidence="1">Uncharacterized protein</fullName>
    </submittedName>
</protein>
<evidence type="ECO:0000313" key="2">
    <source>
        <dbReference type="Proteomes" id="UP000236291"/>
    </source>
</evidence>
<accession>A0A2K3K2X9</accession>